<sequence length="955" mass="106204">MDDFEIEDEVSRPIDIMFVCSEWGSKKGGLSTFNREFAVNLAKNSVDNIRVHCYVCECTQDEKQDASRQGVNLILARRPPGSSDPLESIKIPPPELPHPDVVVSHGRKFGGAAYFIRKVTNCVGWVHFVHVSCEDLGKYKAEGDTADDAIAENEEKNKRELELCEAADRVVAVGIGLQLKYIKRIPHIIVITPGLFEKFAGIYQERQLGRVPNERQFSVFMFGRGSFEDFRLKGYDIIGKAVALLDRKFELTFVGAPLKEHSKIEKWFLEETEIARNQLTIRGFCDSEDMKKMFLEPDLIAMPSRAEGFGLVALEGISAGIPVLISGECGIAKALEQVDGDTANNVKIPAPPSQKKRRPFQRRMKGVAQTGETSEGEEKKEFHPLHLASLNGSITEMEALLSLGCPVDIRDSTGRTPLMISAFYDKIHAVSYLLEKGADPSLVDCDGWNALHFSSKGCNLDIINLILNYMPDIESKDWKGWTPLMIAVSASYGKPQIARYLIENGSDPSQEDPSGWNSLHCASQGGCPDVIELLLHYVPDIEARTANGWTPLMNAAGNGKLEAAKYLLAKGANPTAEDDNGCNALHFASWRGDPHIIELIFSHMPDIDATNSDGWTPLMVAACNGKLEAVRCLIKNGADASLENDERWNSFQCAVKGGNPQIIEIILSYLSETCHMPDVDSRCVDGRTPLMIAISCGKLQAVKYLLEMGADPLLEDNDKCNSLHHASKCDPGIMKLLLSHVSKRQDAPSRVSNERNKEEQNKNKASVTEKVECRSNETEGTHKKKSLTVLTASGTSDKRKEKIDGSNEGVESAGYGTFDFTEMDDTECKAEFRLRKADISVLAGALDIPETLTHKQGYVIDDIEERVPKDEDLEWLSQEIAESWQPLGRRLQIAEAKLTAFHKENEEYSEKAYKMLLHWKQKEGPAATFEVLCDALCHQLVKRRDLASRILEWNE</sequence>
<dbReference type="Gene3D" id="3.40.50.2000">
    <property type="entry name" value="Glycogen Phosphorylase B"/>
    <property type="match status" value="1"/>
</dbReference>
<dbReference type="Gene3D" id="1.25.40.20">
    <property type="entry name" value="Ankyrin repeat-containing domain"/>
    <property type="match status" value="2"/>
</dbReference>
<feature type="region of interest" description="Disordered" evidence="4">
    <location>
        <begin position="343"/>
        <end position="380"/>
    </location>
</feature>
<reference evidence="7" key="1">
    <citation type="journal article" date="2017" name="bioRxiv">
        <title>Comparative analysis of the genomes of Stylophora pistillata and Acropora digitifera provides evidence for extensive differences between species of corals.</title>
        <authorList>
            <person name="Voolstra C.R."/>
            <person name="Li Y."/>
            <person name="Liew Y.J."/>
            <person name="Baumgarten S."/>
            <person name="Zoccola D."/>
            <person name="Flot J.-F."/>
            <person name="Tambutte S."/>
            <person name="Allemand D."/>
            <person name="Aranda M."/>
        </authorList>
    </citation>
    <scope>NUCLEOTIDE SEQUENCE [LARGE SCALE GENOMIC DNA]</scope>
</reference>
<proteinExistence type="predicted"/>
<keyword evidence="1" id="KW-0677">Repeat</keyword>
<dbReference type="Pfam" id="PF12796">
    <property type="entry name" value="Ank_2"/>
    <property type="match status" value="3"/>
</dbReference>
<feature type="repeat" description="ANK" evidence="3">
    <location>
        <begin position="580"/>
        <end position="612"/>
    </location>
</feature>
<evidence type="ECO:0000259" key="5">
    <source>
        <dbReference type="PROSITE" id="PS50017"/>
    </source>
</evidence>
<feature type="repeat" description="ANK" evidence="3">
    <location>
        <begin position="479"/>
        <end position="513"/>
    </location>
</feature>
<dbReference type="InterPro" id="IPR000488">
    <property type="entry name" value="Death_dom"/>
</dbReference>
<dbReference type="PANTHER" id="PTHR24189:SF50">
    <property type="entry name" value="ANKYRIN REPEAT AND SOCS BOX PROTEIN 2"/>
    <property type="match status" value="1"/>
</dbReference>
<dbReference type="AlphaFoldDB" id="A0A2B4RI07"/>
<gene>
    <name evidence="6" type="primary">ANKK1</name>
    <name evidence="6" type="ORF">AWC38_SpisGene19725</name>
</gene>
<accession>A0A2B4RI07</accession>
<keyword evidence="6" id="KW-0808">Transferase</keyword>
<evidence type="ECO:0000256" key="3">
    <source>
        <dbReference type="PROSITE-ProRule" id="PRU00023"/>
    </source>
</evidence>
<feature type="repeat" description="ANK" evidence="3">
    <location>
        <begin position="380"/>
        <end position="412"/>
    </location>
</feature>
<dbReference type="Pfam" id="PF00531">
    <property type="entry name" value="Death"/>
    <property type="match status" value="1"/>
</dbReference>
<feature type="domain" description="Death" evidence="5">
    <location>
        <begin position="876"/>
        <end position="936"/>
    </location>
</feature>
<feature type="repeat" description="ANK" evidence="3">
    <location>
        <begin position="413"/>
        <end position="445"/>
    </location>
</feature>
<evidence type="ECO:0000256" key="1">
    <source>
        <dbReference type="ARBA" id="ARBA00022737"/>
    </source>
</evidence>
<dbReference type="SMART" id="SM00248">
    <property type="entry name" value="ANK"/>
    <property type="match status" value="11"/>
</dbReference>
<dbReference type="PROSITE" id="PS50088">
    <property type="entry name" value="ANK_REPEAT"/>
    <property type="match status" value="8"/>
</dbReference>
<feature type="compositionally biased region" description="Basic and acidic residues" evidence="4">
    <location>
        <begin position="744"/>
        <end position="781"/>
    </location>
</feature>
<dbReference type="PROSITE" id="PS50297">
    <property type="entry name" value="ANK_REP_REGION"/>
    <property type="match status" value="5"/>
</dbReference>
<name>A0A2B4RI07_STYPI</name>
<feature type="repeat" description="ANK" evidence="3">
    <location>
        <begin position="547"/>
        <end position="579"/>
    </location>
</feature>
<keyword evidence="2 3" id="KW-0040">ANK repeat</keyword>
<dbReference type="CDD" id="cd03801">
    <property type="entry name" value="GT4_PimA-like"/>
    <property type="match status" value="1"/>
</dbReference>
<dbReference type="Proteomes" id="UP000225706">
    <property type="component" value="Unassembled WGS sequence"/>
</dbReference>
<evidence type="ECO:0000256" key="2">
    <source>
        <dbReference type="ARBA" id="ARBA00023043"/>
    </source>
</evidence>
<dbReference type="Gene3D" id="1.10.533.10">
    <property type="entry name" value="Death Domain, Fas"/>
    <property type="match status" value="1"/>
</dbReference>
<dbReference type="CDD" id="cd01670">
    <property type="entry name" value="Death"/>
    <property type="match status" value="1"/>
</dbReference>
<feature type="region of interest" description="Disordered" evidence="4">
    <location>
        <begin position="744"/>
        <end position="783"/>
    </location>
</feature>
<dbReference type="PANTHER" id="PTHR24189">
    <property type="entry name" value="MYOTROPHIN"/>
    <property type="match status" value="1"/>
</dbReference>
<dbReference type="EMBL" id="LSMT01000584">
    <property type="protein sequence ID" value="PFX16018.1"/>
    <property type="molecule type" value="Genomic_DNA"/>
</dbReference>
<dbReference type="InterPro" id="IPR050745">
    <property type="entry name" value="Multifunctional_regulatory"/>
</dbReference>
<dbReference type="SMART" id="SM00005">
    <property type="entry name" value="DEATH"/>
    <property type="match status" value="1"/>
</dbReference>
<dbReference type="SUPFAM" id="SSF47986">
    <property type="entry name" value="DEATH domain"/>
    <property type="match status" value="1"/>
</dbReference>
<dbReference type="SUPFAM" id="SSF48403">
    <property type="entry name" value="Ankyrin repeat"/>
    <property type="match status" value="1"/>
</dbReference>
<keyword evidence="7" id="KW-1185">Reference proteome</keyword>
<comment type="caution">
    <text evidence="6">The sequence shown here is derived from an EMBL/GenBank/DDBJ whole genome shotgun (WGS) entry which is preliminary data.</text>
</comment>
<dbReference type="GO" id="GO:0016301">
    <property type="term" value="F:kinase activity"/>
    <property type="evidence" value="ECO:0007669"/>
    <property type="project" value="UniProtKB-KW"/>
</dbReference>
<dbReference type="SUPFAM" id="SSF53756">
    <property type="entry name" value="UDP-Glycosyltransferase/glycogen phosphorylase"/>
    <property type="match status" value="1"/>
</dbReference>
<dbReference type="Pfam" id="PF00023">
    <property type="entry name" value="Ank"/>
    <property type="match status" value="2"/>
</dbReference>
<evidence type="ECO:0000313" key="7">
    <source>
        <dbReference type="Proteomes" id="UP000225706"/>
    </source>
</evidence>
<keyword evidence="6" id="KW-0418">Kinase</keyword>
<feature type="repeat" description="ANK" evidence="3">
    <location>
        <begin position="514"/>
        <end position="546"/>
    </location>
</feature>
<feature type="compositionally biased region" description="Basic residues" evidence="4">
    <location>
        <begin position="354"/>
        <end position="365"/>
    </location>
</feature>
<evidence type="ECO:0000313" key="6">
    <source>
        <dbReference type="EMBL" id="PFX16018.1"/>
    </source>
</evidence>
<organism evidence="6 7">
    <name type="scientific">Stylophora pistillata</name>
    <name type="common">Smooth cauliflower coral</name>
    <dbReference type="NCBI Taxonomy" id="50429"/>
    <lineage>
        <taxon>Eukaryota</taxon>
        <taxon>Metazoa</taxon>
        <taxon>Cnidaria</taxon>
        <taxon>Anthozoa</taxon>
        <taxon>Hexacorallia</taxon>
        <taxon>Scleractinia</taxon>
        <taxon>Astrocoeniina</taxon>
        <taxon>Pocilloporidae</taxon>
        <taxon>Stylophora</taxon>
    </lineage>
</organism>
<dbReference type="InterPro" id="IPR036770">
    <property type="entry name" value="Ankyrin_rpt-contain_sf"/>
</dbReference>
<feature type="repeat" description="ANK" evidence="3">
    <location>
        <begin position="685"/>
        <end position="717"/>
    </location>
</feature>
<dbReference type="GO" id="GO:0007165">
    <property type="term" value="P:signal transduction"/>
    <property type="evidence" value="ECO:0007669"/>
    <property type="project" value="InterPro"/>
</dbReference>
<evidence type="ECO:0000256" key="4">
    <source>
        <dbReference type="SAM" id="MobiDB-lite"/>
    </source>
</evidence>
<dbReference type="PROSITE" id="PS50017">
    <property type="entry name" value="DEATH_DOMAIN"/>
    <property type="match status" value="1"/>
</dbReference>
<dbReference type="OrthoDB" id="21416at2759"/>
<dbReference type="InterPro" id="IPR011029">
    <property type="entry name" value="DEATH-like_dom_sf"/>
</dbReference>
<feature type="repeat" description="ANK" evidence="3">
    <location>
        <begin position="613"/>
        <end position="645"/>
    </location>
</feature>
<protein>
    <submittedName>
        <fullName evidence="6">Ankyrin repeat and protein kinase domain-containing protein 1</fullName>
    </submittedName>
</protein>
<dbReference type="Pfam" id="PF20706">
    <property type="entry name" value="GT4-conflict"/>
    <property type="match status" value="1"/>
</dbReference>
<dbReference type="InterPro" id="IPR002110">
    <property type="entry name" value="Ankyrin_rpt"/>
</dbReference>